<feature type="disulfide bond" evidence="5">
    <location>
        <begin position="178"/>
        <end position="221"/>
    </location>
</feature>
<keyword evidence="3 5" id="KW-1015">Disulfide bond</keyword>
<evidence type="ECO:0000256" key="8">
    <source>
        <dbReference type="SAM" id="SignalP"/>
    </source>
</evidence>
<feature type="compositionally biased region" description="Basic and acidic residues" evidence="6">
    <location>
        <begin position="593"/>
        <end position="602"/>
    </location>
</feature>
<dbReference type="EMBL" id="JBJQND010000006">
    <property type="protein sequence ID" value="KAL3872978.1"/>
    <property type="molecule type" value="Genomic_DNA"/>
</dbReference>
<feature type="disulfide bond" evidence="5">
    <location>
        <begin position="268"/>
        <end position="295"/>
    </location>
</feature>
<evidence type="ECO:0000256" key="6">
    <source>
        <dbReference type="SAM" id="MobiDB-lite"/>
    </source>
</evidence>
<dbReference type="InterPro" id="IPR035976">
    <property type="entry name" value="Sushi/SCR/CCP_sf"/>
</dbReference>
<evidence type="ECO:0000313" key="11">
    <source>
        <dbReference type="Proteomes" id="UP001634394"/>
    </source>
</evidence>
<keyword evidence="4" id="KW-0325">Glycoprotein</keyword>
<dbReference type="Gene3D" id="2.10.70.10">
    <property type="entry name" value="Complement Module, domain 1"/>
    <property type="match status" value="5"/>
</dbReference>
<feature type="transmembrane region" description="Helical" evidence="7">
    <location>
        <begin position="391"/>
        <end position="414"/>
    </location>
</feature>
<proteinExistence type="predicted"/>
<dbReference type="InterPro" id="IPR050350">
    <property type="entry name" value="Compl-Cell_Adhes-Reg"/>
</dbReference>
<dbReference type="EMBL" id="JBJQND010000006">
    <property type="protein sequence ID" value="KAL3872977.1"/>
    <property type="molecule type" value="Genomic_DNA"/>
</dbReference>
<comment type="caution">
    <text evidence="5">Lacks conserved residue(s) required for the propagation of feature annotation.</text>
</comment>
<dbReference type="SMART" id="SM00032">
    <property type="entry name" value="CCP"/>
    <property type="match status" value="5"/>
</dbReference>
<feature type="region of interest" description="Disordered" evidence="6">
    <location>
        <begin position="464"/>
        <end position="494"/>
    </location>
</feature>
<feature type="disulfide bond" evidence="5">
    <location>
        <begin position="239"/>
        <end position="282"/>
    </location>
</feature>
<feature type="domain" description="Sushi" evidence="9">
    <location>
        <begin position="97"/>
        <end position="175"/>
    </location>
</feature>
<feature type="signal peptide" evidence="8">
    <location>
        <begin position="1"/>
        <end position="24"/>
    </location>
</feature>
<evidence type="ECO:0000256" key="2">
    <source>
        <dbReference type="ARBA" id="ARBA00022737"/>
    </source>
</evidence>
<protein>
    <recommendedName>
        <fullName evidence="9">Sushi domain-containing protein</fullName>
    </recommendedName>
</protein>
<evidence type="ECO:0000256" key="1">
    <source>
        <dbReference type="ARBA" id="ARBA00022659"/>
    </source>
</evidence>
<feature type="compositionally biased region" description="Low complexity" evidence="6">
    <location>
        <begin position="572"/>
        <end position="584"/>
    </location>
</feature>
<evidence type="ECO:0000259" key="9">
    <source>
        <dbReference type="PROSITE" id="PS50923"/>
    </source>
</evidence>
<dbReference type="Proteomes" id="UP001634394">
    <property type="component" value="Unassembled WGS sequence"/>
</dbReference>
<accession>A0ABD3WJN7</accession>
<dbReference type="PANTHER" id="PTHR19325:SF575">
    <property type="entry name" value="LOCOMOTION-RELATED PROTEIN HIKARU GENKI"/>
    <property type="match status" value="1"/>
</dbReference>
<feature type="disulfide bond" evidence="5">
    <location>
        <begin position="206"/>
        <end position="233"/>
    </location>
</feature>
<keyword evidence="7" id="KW-1133">Transmembrane helix</keyword>
<feature type="domain" description="Sushi" evidence="9">
    <location>
        <begin position="176"/>
        <end position="235"/>
    </location>
</feature>
<dbReference type="InterPro" id="IPR000436">
    <property type="entry name" value="Sushi_SCR_CCP_dom"/>
</dbReference>
<dbReference type="SUPFAM" id="SSF57535">
    <property type="entry name" value="Complement control module/SCR domain"/>
    <property type="match status" value="5"/>
</dbReference>
<keyword evidence="7" id="KW-0472">Membrane</keyword>
<sequence length="616" mass="67976">MATASIRMVLCIIVMATKHVKVSAENSTSPQTPFGEKVCSPVRILTHGNWTITKDPVVVRYFCSEGYNLQGPPKQQCLDGVWDPPGRPMCVLEQGKTFCISPSVENGIIHILAPSFEQQFAPGDEVIVQCKTGYSIHLDGEIYNLADKMRIMCAQDGKWVTTTQYGWPVKPVCKKVKCDPPPQIPYGQPTSVYEAVSVYEEVYYRCDEGYYMITQSQPLKCKDGQWNGVLPTCIPANRCSAPTDIENGFYESLGTSIYSVGVKIQYSCRSGYSLLGTSILECKDDRTWSHEAPKCERSTNQFSYCPPLSPMVHGYCLCVSGRELPYCEPFYTGLHVECSCEAGYKFSGESRITCGIDGTWDYPFPYCTKEDTTPAKDSANQDDGNIHMSTLAIVVATACSVLGVLLLVMVIMIFRRRKPHPRLCRPSTAPPPYSRVHSNSLDDHDRVLLIGYEQRQATLPSYEEATSGFQRPLGSNFGSRSGGGHPGEYRALPSIPPELRHSIQPQQQSGDNTNRHSIITTSTVNTVNNNWSEGFGSLDTVNVSVSDASTAVTIETFDSGLSHQSNSSDRVNAGSLGSSSNSLATEDAPLLESSEREEERIPIEQNEENIQDKLDD</sequence>
<feature type="domain" description="Sushi" evidence="9">
    <location>
        <begin position="237"/>
        <end position="297"/>
    </location>
</feature>
<dbReference type="CDD" id="cd00033">
    <property type="entry name" value="CCP"/>
    <property type="match status" value="4"/>
</dbReference>
<feature type="disulfide bond" evidence="5">
    <location>
        <begin position="340"/>
        <end position="367"/>
    </location>
</feature>
<evidence type="ECO:0000256" key="4">
    <source>
        <dbReference type="ARBA" id="ARBA00023180"/>
    </source>
</evidence>
<name>A0ABD3WJN7_SINWO</name>
<evidence type="ECO:0000256" key="5">
    <source>
        <dbReference type="PROSITE-ProRule" id="PRU00302"/>
    </source>
</evidence>
<feature type="compositionally biased region" description="Polar residues" evidence="6">
    <location>
        <begin position="560"/>
        <end position="570"/>
    </location>
</feature>
<comment type="caution">
    <text evidence="10">The sequence shown here is derived from an EMBL/GenBank/DDBJ whole genome shotgun (WGS) entry which is preliminary data.</text>
</comment>
<evidence type="ECO:0000256" key="3">
    <source>
        <dbReference type="ARBA" id="ARBA00023157"/>
    </source>
</evidence>
<feature type="disulfide bond" evidence="5">
    <location>
        <begin position="63"/>
        <end position="90"/>
    </location>
</feature>
<dbReference type="PROSITE" id="PS50923">
    <property type="entry name" value="SUSHI"/>
    <property type="match status" value="5"/>
</dbReference>
<evidence type="ECO:0000256" key="7">
    <source>
        <dbReference type="SAM" id="Phobius"/>
    </source>
</evidence>
<feature type="region of interest" description="Disordered" evidence="6">
    <location>
        <begin position="560"/>
        <end position="616"/>
    </location>
</feature>
<feature type="domain" description="Sushi" evidence="9">
    <location>
        <begin position="303"/>
        <end position="369"/>
    </location>
</feature>
<evidence type="ECO:0000313" key="10">
    <source>
        <dbReference type="EMBL" id="KAL3872978.1"/>
    </source>
</evidence>
<keyword evidence="1 5" id="KW-0768">Sushi</keyword>
<keyword evidence="2" id="KW-0677">Repeat</keyword>
<gene>
    <name evidence="10" type="ORF">ACJMK2_036143</name>
</gene>
<keyword evidence="7" id="KW-0812">Transmembrane</keyword>
<feature type="domain" description="Sushi" evidence="9">
    <location>
        <begin position="37"/>
        <end position="92"/>
    </location>
</feature>
<dbReference type="AlphaFoldDB" id="A0ABD3WJN7"/>
<keyword evidence="11" id="KW-1185">Reference proteome</keyword>
<dbReference type="PANTHER" id="PTHR19325">
    <property type="entry name" value="COMPLEMENT COMPONENT-RELATED SUSHI DOMAIN-CONTAINING"/>
    <property type="match status" value="1"/>
</dbReference>
<dbReference type="Pfam" id="PF00084">
    <property type="entry name" value="Sushi"/>
    <property type="match status" value="4"/>
</dbReference>
<reference evidence="10 11" key="1">
    <citation type="submission" date="2024-11" db="EMBL/GenBank/DDBJ databases">
        <title>Chromosome-level genome assembly of the freshwater bivalve Anodonta woodiana.</title>
        <authorList>
            <person name="Chen X."/>
        </authorList>
    </citation>
    <scope>NUCLEOTIDE SEQUENCE [LARGE SCALE GENOMIC DNA]</scope>
    <source>
        <strain evidence="10">MN2024</strain>
        <tissue evidence="10">Gills</tissue>
    </source>
</reference>
<organism evidence="10 11">
    <name type="scientific">Sinanodonta woodiana</name>
    <name type="common">Chinese pond mussel</name>
    <name type="synonym">Anodonta woodiana</name>
    <dbReference type="NCBI Taxonomy" id="1069815"/>
    <lineage>
        <taxon>Eukaryota</taxon>
        <taxon>Metazoa</taxon>
        <taxon>Spiralia</taxon>
        <taxon>Lophotrochozoa</taxon>
        <taxon>Mollusca</taxon>
        <taxon>Bivalvia</taxon>
        <taxon>Autobranchia</taxon>
        <taxon>Heteroconchia</taxon>
        <taxon>Palaeoheterodonta</taxon>
        <taxon>Unionida</taxon>
        <taxon>Unionoidea</taxon>
        <taxon>Unionidae</taxon>
        <taxon>Unioninae</taxon>
        <taxon>Sinanodonta</taxon>
    </lineage>
</organism>
<feature type="chain" id="PRO_5044725214" description="Sushi domain-containing protein" evidence="8">
    <location>
        <begin position="25"/>
        <end position="616"/>
    </location>
</feature>
<keyword evidence="8" id="KW-0732">Signal</keyword>